<sequence length="57" mass="6654">MNLVRKLWVYDKSPESYNSLIALRNGTLFVTNSNNQFRSFRIVGGNMTPKYFSVNTY</sequence>
<organism evidence="1 2">
    <name type="scientific">Schistosoma japonicum</name>
    <name type="common">Blood fluke</name>
    <dbReference type="NCBI Taxonomy" id="6182"/>
    <lineage>
        <taxon>Eukaryota</taxon>
        <taxon>Metazoa</taxon>
        <taxon>Spiralia</taxon>
        <taxon>Lophotrochozoa</taxon>
        <taxon>Platyhelminthes</taxon>
        <taxon>Trematoda</taxon>
        <taxon>Digenea</taxon>
        <taxon>Strigeidida</taxon>
        <taxon>Schistosomatoidea</taxon>
        <taxon>Schistosomatidae</taxon>
        <taxon>Schistosoma</taxon>
    </lineage>
</organism>
<feature type="non-terminal residue" evidence="1">
    <location>
        <position position="57"/>
    </location>
</feature>
<evidence type="ECO:0000313" key="2">
    <source>
        <dbReference type="Proteomes" id="UP000311919"/>
    </source>
</evidence>
<comment type="caution">
    <text evidence="1">The sequence shown here is derived from an EMBL/GenBank/DDBJ whole genome shotgun (WGS) entry which is preliminary data.</text>
</comment>
<name>A0A4Z2D182_SCHJA</name>
<keyword evidence="2" id="KW-1185">Reference proteome</keyword>
<protein>
    <submittedName>
        <fullName evidence="1">Uncharacterized protein</fullName>
    </submittedName>
</protein>
<proteinExistence type="predicted"/>
<dbReference type="AlphaFoldDB" id="A0A4Z2D182"/>
<gene>
    <name evidence="1" type="ORF">EWB00_005577</name>
</gene>
<reference evidence="1 2" key="1">
    <citation type="submission" date="2019-03" db="EMBL/GenBank/DDBJ databases">
        <title>An improved genome assembly of the fluke Schistosoma japonicum.</title>
        <authorList>
            <person name="Hu W."/>
            <person name="Luo F."/>
            <person name="Yin M."/>
            <person name="Mo X."/>
            <person name="Sun C."/>
            <person name="Wu Q."/>
            <person name="Zhu B."/>
            <person name="Xiang M."/>
            <person name="Wang J."/>
            <person name="Wang Y."/>
            <person name="Zhang T."/>
            <person name="Xu B."/>
            <person name="Zheng H."/>
            <person name="Feng Z."/>
        </authorList>
    </citation>
    <scope>NUCLEOTIDE SEQUENCE [LARGE SCALE GENOMIC DNA]</scope>
    <source>
        <strain evidence="1">HuSjv2</strain>
        <tissue evidence="1">Worms</tissue>
    </source>
</reference>
<dbReference type="EMBL" id="SKCS01000365">
    <property type="protein sequence ID" value="TNN10255.1"/>
    <property type="molecule type" value="Genomic_DNA"/>
</dbReference>
<evidence type="ECO:0000313" key="1">
    <source>
        <dbReference type="EMBL" id="TNN10255.1"/>
    </source>
</evidence>
<dbReference type="Proteomes" id="UP000311919">
    <property type="component" value="Unassembled WGS sequence"/>
</dbReference>
<accession>A0A4Z2D182</accession>